<dbReference type="Proteomes" id="UP000463883">
    <property type="component" value="Chromosome"/>
</dbReference>
<dbReference type="Pfam" id="PF01206">
    <property type="entry name" value="TusA"/>
    <property type="match status" value="1"/>
</dbReference>
<dbReference type="InterPro" id="IPR001455">
    <property type="entry name" value="TusA-like"/>
</dbReference>
<reference evidence="3 4" key="1">
    <citation type="submission" date="2020-01" db="EMBL/GenBank/DDBJ databases">
        <title>Genomic analysis of Aminipila sp. CBA3637.</title>
        <authorList>
            <person name="Kim Y.B."/>
            <person name="Roh S.W."/>
        </authorList>
    </citation>
    <scope>NUCLEOTIDE SEQUENCE [LARGE SCALE GENOMIC DNA]</scope>
    <source>
        <strain evidence="3 4">CBA3637</strain>
    </source>
</reference>
<proteinExistence type="inferred from homology"/>
<dbReference type="SUPFAM" id="SSF64307">
    <property type="entry name" value="SirA-like"/>
    <property type="match status" value="1"/>
</dbReference>
<accession>A0A6P1MFB2</accession>
<dbReference type="EMBL" id="CP047591">
    <property type="protein sequence ID" value="QHI73380.1"/>
    <property type="molecule type" value="Genomic_DNA"/>
</dbReference>
<dbReference type="InterPro" id="IPR019870">
    <property type="entry name" value="Se_metab_YedF"/>
</dbReference>
<evidence type="ECO:0000256" key="1">
    <source>
        <dbReference type="ARBA" id="ARBA00008984"/>
    </source>
</evidence>
<dbReference type="PANTHER" id="PTHR33279">
    <property type="entry name" value="SULFUR CARRIER PROTEIN YEDF-RELATED"/>
    <property type="match status" value="1"/>
</dbReference>
<dbReference type="InterPro" id="IPR027396">
    <property type="entry name" value="DsrEFH-like"/>
</dbReference>
<dbReference type="Gene3D" id="3.30.110.40">
    <property type="entry name" value="TusA-like domain"/>
    <property type="match status" value="1"/>
</dbReference>
<dbReference type="SUPFAM" id="SSF75169">
    <property type="entry name" value="DsrEFH-like"/>
    <property type="match status" value="1"/>
</dbReference>
<dbReference type="NCBIfam" id="TIGR03527">
    <property type="entry name" value="selenium_YedF"/>
    <property type="match status" value="1"/>
</dbReference>
<dbReference type="InterPro" id="IPR036868">
    <property type="entry name" value="TusA-like_sf"/>
</dbReference>
<sequence length="206" mass="22544">MRKKQINAVGLTCPQPVIQTKNALESMENCGLLEVLVDNDIAVKNVMKFANSRNLKASCQKQNEHQYSIQILVSEKEKPQDSAANGECAITYENSLNNIVVLSSSKMGEGDSELGNVLMKGFIFALTQLEKLPETVIMYNGGAKLAIENSPCLEDLKTLEKLNVEILICGTCLKHYGIEDSLAVGNVTNMYTIAEKMMNAGSIIKP</sequence>
<evidence type="ECO:0000313" key="3">
    <source>
        <dbReference type="EMBL" id="QHI73380.1"/>
    </source>
</evidence>
<comment type="similarity">
    <text evidence="1">Belongs to the sulfur carrier protein TusA family.</text>
</comment>
<organism evidence="3 4">
    <name type="scientific">Aminipila terrae</name>
    <dbReference type="NCBI Taxonomy" id="2697030"/>
    <lineage>
        <taxon>Bacteria</taxon>
        <taxon>Bacillati</taxon>
        <taxon>Bacillota</taxon>
        <taxon>Clostridia</taxon>
        <taxon>Peptostreptococcales</taxon>
        <taxon>Anaerovoracaceae</taxon>
        <taxon>Aminipila</taxon>
    </lineage>
</organism>
<keyword evidence="4" id="KW-1185">Reference proteome</keyword>
<dbReference type="KEGG" id="amic:Ami3637_14245"/>
<keyword evidence="3" id="KW-0808">Transferase</keyword>
<dbReference type="AlphaFoldDB" id="A0A6P1MFB2"/>
<name>A0A6P1MFB2_9FIRM</name>
<dbReference type="RefSeq" id="WP_162363145.1">
    <property type="nucleotide sequence ID" value="NZ_CP047591.1"/>
</dbReference>
<evidence type="ECO:0000259" key="2">
    <source>
        <dbReference type="Pfam" id="PF01206"/>
    </source>
</evidence>
<protein>
    <submittedName>
        <fullName evidence="3">Sulfurtransferase-like selenium metabolism protein YedF</fullName>
    </submittedName>
</protein>
<evidence type="ECO:0000313" key="4">
    <source>
        <dbReference type="Proteomes" id="UP000463883"/>
    </source>
</evidence>
<dbReference type="GO" id="GO:0016740">
    <property type="term" value="F:transferase activity"/>
    <property type="evidence" value="ECO:0007669"/>
    <property type="project" value="UniProtKB-KW"/>
</dbReference>
<dbReference type="PANTHER" id="PTHR33279:SF6">
    <property type="entry name" value="SULFUR CARRIER PROTEIN YEDF-RELATED"/>
    <property type="match status" value="1"/>
</dbReference>
<gene>
    <name evidence="3" type="primary">yedF</name>
    <name evidence="3" type="ORF">Ami3637_14245</name>
</gene>
<dbReference type="InterPro" id="IPR003787">
    <property type="entry name" value="Sulphur_relay_DsrE/F-like"/>
</dbReference>
<dbReference type="Pfam" id="PF02635">
    <property type="entry name" value="DsrE"/>
    <property type="match status" value="1"/>
</dbReference>
<feature type="domain" description="UPF0033" evidence="2">
    <location>
        <begin position="4"/>
        <end position="71"/>
    </location>
</feature>